<dbReference type="InterPro" id="IPR011009">
    <property type="entry name" value="Kinase-like_dom_sf"/>
</dbReference>
<gene>
    <name evidence="2" type="ORF">H072_4868</name>
</gene>
<evidence type="ECO:0000313" key="2">
    <source>
        <dbReference type="EMBL" id="EPS41269.1"/>
    </source>
</evidence>
<dbReference type="SUPFAM" id="SSF56112">
    <property type="entry name" value="Protein kinase-like (PK-like)"/>
    <property type="match status" value="1"/>
</dbReference>
<dbReference type="PANTHER" id="PTHR11012">
    <property type="entry name" value="PROTEIN KINASE-LIKE DOMAIN-CONTAINING"/>
    <property type="match status" value="1"/>
</dbReference>
<name>S8AEA7_DACHA</name>
<dbReference type="EMBL" id="AQGS01000254">
    <property type="protein sequence ID" value="EPS41269.1"/>
    <property type="molecule type" value="Genomic_DNA"/>
</dbReference>
<dbReference type="InterPro" id="IPR004119">
    <property type="entry name" value="EcKL"/>
</dbReference>
<dbReference type="HOGENOM" id="CLU_049945_0_0_1"/>
<feature type="domain" description="CHK kinase-like" evidence="1">
    <location>
        <begin position="110"/>
        <end position="309"/>
    </location>
</feature>
<dbReference type="OMA" id="HPRGWNT"/>
<accession>S8AEA7</accession>
<dbReference type="Proteomes" id="UP000015100">
    <property type="component" value="Unassembled WGS sequence"/>
</dbReference>
<dbReference type="OrthoDB" id="411145at2759"/>
<reference evidence="2 3" key="1">
    <citation type="journal article" date="2013" name="PLoS Genet.">
        <title>Genomic mechanisms accounting for the adaptation to parasitism in nematode-trapping fungi.</title>
        <authorList>
            <person name="Meerupati T."/>
            <person name="Andersson K.M."/>
            <person name="Friman E."/>
            <person name="Kumar D."/>
            <person name="Tunlid A."/>
            <person name="Ahren D."/>
        </authorList>
    </citation>
    <scope>NUCLEOTIDE SEQUENCE [LARGE SCALE GENOMIC DNA]</scope>
    <source>
        <strain evidence="2 3">CBS 200.50</strain>
    </source>
</reference>
<dbReference type="Pfam" id="PF02958">
    <property type="entry name" value="EcKL"/>
    <property type="match status" value="2"/>
</dbReference>
<organism evidence="2 3">
    <name type="scientific">Dactylellina haptotyla (strain CBS 200.50)</name>
    <name type="common">Nematode-trapping fungus</name>
    <name type="synonym">Monacrosporium haptotylum</name>
    <dbReference type="NCBI Taxonomy" id="1284197"/>
    <lineage>
        <taxon>Eukaryota</taxon>
        <taxon>Fungi</taxon>
        <taxon>Dikarya</taxon>
        <taxon>Ascomycota</taxon>
        <taxon>Pezizomycotina</taxon>
        <taxon>Orbiliomycetes</taxon>
        <taxon>Orbiliales</taxon>
        <taxon>Orbiliaceae</taxon>
        <taxon>Dactylellina</taxon>
    </lineage>
</organism>
<dbReference type="AlphaFoldDB" id="S8AEA7"/>
<protein>
    <recommendedName>
        <fullName evidence="1">CHK kinase-like domain-containing protein</fullName>
    </recommendedName>
</protein>
<comment type="caution">
    <text evidence="2">The sequence shown here is derived from an EMBL/GenBank/DDBJ whole genome shotgun (WGS) entry which is preliminary data.</text>
</comment>
<reference evidence="3" key="2">
    <citation type="submission" date="2013-04" db="EMBL/GenBank/DDBJ databases">
        <title>Genomic mechanisms accounting for the adaptation to parasitism in nematode-trapping fungi.</title>
        <authorList>
            <person name="Ahren D.G."/>
        </authorList>
    </citation>
    <scope>NUCLEOTIDE SEQUENCE [LARGE SCALE GENOMIC DNA]</scope>
    <source>
        <strain evidence="3">CBS 200.50</strain>
    </source>
</reference>
<dbReference type="eggNOG" id="ENOG502S072">
    <property type="taxonomic scope" value="Eukaryota"/>
</dbReference>
<evidence type="ECO:0000313" key="3">
    <source>
        <dbReference type="Proteomes" id="UP000015100"/>
    </source>
</evidence>
<proteinExistence type="predicted"/>
<evidence type="ECO:0000259" key="1">
    <source>
        <dbReference type="SMART" id="SM00587"/>
    </source>
</evidence>
<dbReference type="PANTHER" id="PTHR11012:SF30">
    <property type="entry name" value="PROTEIN KINASE-LIKE DOMAIN-CONTAINING"/>
    <property type="match status" value="1"/>
</dbReference>
<dbReference type="InterPro" id="IPR015897">
    <property type="entry name" value="CHK_kinase-like"/>
</dbReference>
<keyword evidence="3" id="KW-1185">Reference proteome</keyword>
<dbReference type="SMART" id="SM00587">
    <property type="entry name" value="CHK"/>
    <property type="match status" value="1"/>
</dbReference>
<dbReference type="Gene3D" id="3.90.1200.10">
    <property type="match status" value="1"/>
</dbReference>
<sequence>MPPKSKKPSILPSSYSFLSSTTLCSLWSNYGSISRLTVSHDSNDTPTPTTLILKSILPPPASSADESHLRKLISYRVERYFYSTLSPLLSPLTHTKVATSIAIDDSTGELLIEDLSPSYPVTSYGSLNLATTTAVLKWLAGFHGTFWASAISSSSSNVNIGTPIPAPLTVSSPTTTNGIWQRGGYWYLATRGDEYSALLDSGDYDWLLPWVKDVDARIENEKKEWKTLVHGDVKAANILLNSAPKTGSNSGEKEEGIRAALYDFQYCGIATPAVDLVYFLGTTVDRKSLADFEGLLRIYYNELCSAYAISHDGRKLEEDLGYTYEVLKEQWDVAVVDWLRFMAGWGCWGNWRWIESCAKEVVSRWEAEGRQPLKEAS</sequence>